<evidence type="ECO:0000313" key="3">
    <source>
        <dbReference type="Proteomes" id="UP001530400"/>
    </source>
</evidence>
<keyword evidence="3" id="KW-1185">Reference proteome</keyword>
<sequence>MSTDCLNKLPSRLNTAHHRDGLFANIRRGPRYREDFVNVTRGLNNNTVSFNLHYRIYNPSHLHSSDSPPLLVVHGGPSLPSDYLYPLAHQLPKTRSIIFYDQLGCGKSTNCNHDDEKL</sequence>
<dbReference type="Gene3D" id="3.40.50.1820">
    <property type="entry name" value="alpha/beta hydrolase"/>
    <property type="match status" value="1"/>
</dbReference>
<dbReference type="EMBL" id="JALLPJ020000312">
    <property type="protein sequence ID" value="KAL3795691.1"/>
    <property type="molecule type" value="Genomic_DNA"/>
</dbReference>
<reference evidence="2 3" key="1">
    <citation type="submission" date="2024-10" db="EMBL/GenBank/DDBJ databases">
        <title>Updated reference genomes for cyclostephanoid diatoms.</title>
        <authorList>
            <person name="Roberts W.R."/>
            <person name="Alverson A.J."/>
        </authorList>
    </citation>
    <scope>NUCLEOTIDE SEQUENCE [LARGE SCALE GENOMIC DNA]</scope>
    <source>
        <strain evidence="2 3">AJA010-31</strain>
    </source>
</reference>
<gene>
    <name evidence="2" type="ORF">ACHAWO_004276</name>
</gene>
<protein>
    <recommendedName>
        <fullName evidence="4">Prolyl aminopeptidase</fullName>
    </recommendedName>
</protein>
<evidence type="ECO:0000256" key="1">
    <source>
        <dbReference type="ARBA" id="ARBA00022801"/>
    </source>
</evidence>
<dbReference type="Proteomes" id="UP001530400">
    <property type="component" value="Unassembled WGS sequence"/>
</dbReference>
<evidence type="ECO:0008006" key="4">
    <source>
        <dbReference type="Google" id="ProtNLM"/>
    </source>
</evidence>
<organism evidence="2 3">
    <name type="scientific">Cyclotella atomus</name>
    <dbReference type="NCBI Taxonomy" id="382360"/>
    <lineage>
        <taxon>Eukaryota</taxon>
        <taxon>Sar</taxon>
        <taxon>Stramenopiles</taxon>
        <taxon>Ochrophyta</taxon>
        <taxon>Bacillariophyta</taxon>
        <taxon>Coscinodiscophyceae</taxon>
        <taxon>Thalassiosirophycidae</taxon>
        <taxon>Stephanodiscales</taxon>
        <taxon>Stephanodiscaceae</taxon>
        <taxon>Cyclotella</taxon>
    </lineage>
</organism>
<proteinExistence type="predicted"/>
<evidence type="ECO:0000313" key="2">
    <source>
        <dbReference type="EMBL" id="KAL3795691.1"/>
    </source>
</evidence>
<comment type="caution">
    <text evidence="2">The sequence shown here is derived from an EMBL/GenBank/DDBJ whole genome shotgun (WGS) entry which is preliminary data.</text>
</comment>
<dbReference type="PRINTS" id="PR00793">
    <property type="entry name" value="PROAMNOPTASE"/>
</dbReference>
<keyword evidence="1" id="KW-0378">Hydrolase</keyword>
<dbReference type="SUPFAM" id="SSF53474">
    <property type="entry name" value="alpha/beta-Hydrolases"/>
    <property type="match status" value="1"/>
</dbReference>
<accession>A0ABD3Q802</accession>
<dbReference type="InterPro" id="IPR002410">
    <property type="entry name" value="Peptidase_S33"/>
</dbReference>
<dbReference type="GO" id="GO:0016787">
    <property type="term" value="F:hydrolase activity"/>
    <property type="evidence" value="ECO:0007669"/>
    <property type="project" value="UniProtKB-KW"/>
</dbReference>
<dbReference type="AlphaFoldDB" id="A0ABD3Q802"/>
<dbReference type="InterPro" id="IPR029058">
    <property type="entry name" value="AB_hydrolase_fold"/>
</dbReference>
<name>A0ABD3Q802_9STRA</name>